<feature type="chain" id="PRO_5032464205" evidence="2">
    <location>
        <begin position="18"/>
        <end position="388"/>
    </location>
</feature>
<dbReference type="AlphaFoldDB" id="A0A811QH37"/>
<keyword evidence="2" id="KW-0732">Signal</keyword>
<keyword evidence="4" id="KW-1185">Reference proteome</keyword>
<dbReference type="OrthoDB" id="776916at2759"/>
<gene>
    <name evidence="3" type="ORF">NCGR_LOCUS38722</name>
</gene>
<accession>A0A811QH37</accession>
<dbReference type="PANTHER" id="PTHR34132">
    <property type="entry name" value="EMB|CAB87627.1-RELATED"/>
    <property type="match status" value="1"/>
</dbReference>
<feature type="region of interest" description="Disordered" evidence="1">
    <location>
        <begin position="203"/>
        <end position="304"/>
    </location>
</feature>
<sequence length="388" mass="40955">MCPLRVILIFLSATVAGFFLVRGRNADPTDQFDADADGKASPRAPVPLHSKVGSAVKTGFWTMVDMASGQYLWRTFVAQPEKSESDKARLTAPGSFSGDSPLADQHTGEQGQGLRCRGGISDGAAAFGPSGSMARATMSQGGGRRNFNGPGGGGRGPGGGGYGAGGGRYGPGGGGYGAGGGGYSAGGGGYGAGGYGAGGYERAQAGRPGRGRGRNVWDRRAQQGNEEQPIEATESQLEQENSEAKGDERQDKKVDDEIPKEAGSEQEAPEMQESESLSEKIRKLEGYSDVGQTSSKQGGDENNHQIWCMDEVYEDGTVESILQQKIQKQSKIQEETVKNNETNEVMIVSQDQEDGMEMEGIINTQESTITEVHQEDQSGILKGNQIEP</sequence>
<evidence type="ECO:0000313" key="3">
    <source>
        <dbReference type="EMBL" id="CAD6255126.1"/>
    </source>
</evidence>
<feature type="compositionally biased region" description="Gly residues" evidence="1">
    <location>
        <begin position="140"/>
        <end position="159"/>
    </location>
</feature>
<reference evidence="3" key="1">
    <citation type="submission" date="2020-10" db="EMBL/GenBank/DDBJ databases">
        <authorList>
            <person name="Han B."/>
            <person name="Lu T."/>
            <person name="Zhao Q."/>
            <person name="Huang X."/>
            <person name="Zhao Y."/>
        </authorList>
    </citation>
    <scope>NUCLEOTIDE SEQUENCE</scope>
</reference>
<dbReference type="Proteomes" id="UP000604825">
    <property type="component" value="Unassembled WGS sequence"/>
</dbReference>
<evidence type="ECO:0000313" key="4">
    <source>
        <dbReference type="Proteomes" id="UP000604825"/>
    </source>
</evidence>
<evidence type="ECO:0000256" key="2">
    <source>
        <dbReference type="SAM" id="SignalP"/>
    </source>
</evidence>
<feature type="signal peptide" evidence="2">
    <location>
        <begin position="1"/>
        <end position="17"/>
    </location>
</feature>
<evidence type="ECO:0000256" key="1">
    <source>
        <dbReference type="SAM" id="MobiDB-lite"/>
    </source>
</evidence>
<organism evidence="3 4">
    <name type="scientific">Miscanthus lutarioriparius</name>
    <dbReference type="NCBI Taxonomy" id="422564"/>
    <lineage>
        <taxon>Eukaryota</taxon>
        <taxon>Viridiplantae</taxon>
        <taxon>Streptophyta</taxon>
        <taxon>Embryophyta</taxon>
        <taxon>Tracheophyta</taxon>
        <taxon>Spermatophyta</taxon>
        <taxon>Magnoliopsida</taxon>
        <taxon>Liliopsida</taxon>
        <taxon>Poales</taxon>
        <taxon>Poaceae</taxon>
        <taxon>PACMAD clade</taxon>
        <taxon>Panicoideae</taxon>
        <taxon>Andropogonodae</taxon>
        <taxon>Andropogoneae</taxon>
        <taxon>Saccharinae</taxon>
        <taxon>Miscanthus</taxon>
    </lineage>
</organism>
<feature type="region of interest" description="Disordered" evidence="1">
    <location>
        <begin position="84"/>
        <end position="159"/>
    </location>
</feature>
<comment type="caution">
    <text evidence="3">The sequence shown here is derived from an EMBL/GenBank/DDBJ whole genome shotgun (WGS) entry which is preliminary data.</text>
</comment>
<dbReference type="PANTHER" id="PTHR34132:SF4">
    <property type="entry name" value="EXPRESSED PROTEIN"/>
    <property type="match status" value="1"/>
</dbReference>
<feature type="compositionally biased region" description="Basic and acidic residues" evidence="1">
    <location>
        <begin position="277"/>
        <end position="286"/>
    </location>
</feature>
<name>A0A811QH37_9POAL</name>
<dbReference type="EMBL" id="CAJGYO010000009">
    <property type="protein sequence ID" value="CAD6255126.1"/>
    <property type="molecule type" value="Genomic_DNA"/>
</dbReference>
<proteinExistence type="predicted"/>
<protein>
    <submittedName>
        <fullName evidence="3">Uncharacterized protein</fullName>
    </submittedName>
</protein>
<feature type="compositionally biased region" description="Basic and acidic residues" evidence="1">
    <location>
        <begin position="242"/>
        <end position="263"/>
    </location>
</feature>